<proteinExistence type="predicted"/>
<dbReference type="Gene3D" id="2.170.300.10">
    <property type="entry name" value="Tie2 ligand-binding domain superfamily"/>
    <property type="match status" value="2"/>
</dbReference>
<dbReference type="Proteomes" id="UP000005408">
    <property type="component" value="Unassembled WGS sequence"/>
</dbReference>
<feature type="region of interest" description="Disordered" evidence="1">
    <location>
        <begin position="221"/>
        <end position="252"/>
    </location>
</feature>
<dbReference type="EnsemblMetazoa" id="G18540.1">
    <property type="protein sequence ID" value="G18540.1:cds"/>
    <property type="gene ID" value="G18540"/>
</dbReference>
<keyword evidence="3" id="KW-1185">Reference proteome</keyword>
<dbReference type="AlphaFoldDB" id="A0A8W8JCL2"/>
<protein>
    <submittedName>
        <fullName evidence="2">Uncharacterized protein</fullName>
    </submittedName>
</protein>
<name>A0A8W8JCL2_MAGGI</name>
<organism evidence="2 3">
    <name type="scientific">Magallana gigas</name>
    <name type="common">Pacific oyster</name>
    <name type="synonym">Crassostrea gigas</name>
    <dbReference type="NCBI Taxonomy" id="29159"/>
    <lineage>
        <taxon>Eukaryota</taxon>
        <taxon>Metazoa</taxon>
        <taxon>Spiralia</taxon>
        <taxon>Lophotrochozoa</taxon>
        <taxon>Mollusca</taxon>
        <taxon>Bivalvia</taxon>
        <taxon>Autobranchia</taxon>
        <taxon>Pteriomorphia</taxon>
        <taxon>Ostreida</taxon>
        <taxon>Ostreoidea</taxon>
        <taxon>Ostreidae</taxon>
        <taxon>Magallana</taxon>
    </lineage>
</organism>
<accession>A0A8W8JCL2</accession>
<sequence length="314" mass="35435">MSSNGLLIECIPGYFGPNCSQLCRYPFYGRGCQSRCLCDVSDCDYVQGCRNKVSSPEAMSNVSPTELMNQDTSMLSKQTTLTEEYTQRKEGYNTACPLPRKCPKSYRSNHSNEIICTECLPGYFGSCCNYTCRYPNYGKECQSECVCDEENCNHIIGYVQRTSNETFWTTNPPLNKTKTNITYVLHEHTTFKKAEDQSDITQNSTKYDQYSNKSTEKVVESGFPTCPSHTTEEPSTTQQIKSGNECRATPPPQHCLIIPRTQTTPGILFKHPGPKRFPGRNQRLQQINADGYIAPDAPRVPDIKNILENISRIS</sequence>
<evidence type="ECO:0000313" key="3">
    <source>
        <dbReference type="Proteomes" id="UP000005408"/>
    </source>
</evidence>
<reference evidence="2" key="1">
    <citation type="submission" date="2022-08" db="UniProtKB">
        <authorList>
            <consortium name="EnsemblMetazoa"/>
        </authorList>
    </citation>
    <scope>IDENTIFICATION</scope>
    <source>
        <strain evidence="2">05x7-T-G4-1.051#20</strain>
    </source>
</reference>
<evidence type="ECO:0000313" key="2">
    <source>
        <dbReference type="EnsemblMetazoa" id="G18540.1:cds"/>
    </source>
</evidence>
<evidence type="ECO:0000256" key="1">
    <source>
        <dbReference type="SAM" id="MobiDB-lite"/>
    </source>
</evidence>
<feature type="compositionally biased region" description="Polar residues" evidence="1">
    <location>
        <begin position="227"/>
        <end position="242"/>
    </location>
</feature>